<name>A0ABD0MPF6_CIRMR</name>
<dbReference type="NCBIfam" id="NF033545">
    <property type="entry name" value="transpos_IS630"/>
    <property type="match status" value="1"/>
</dbReference>
<dbReference type="InterPro" id="IPR047655">
    <property type="entry name" value="Transpos_IS630-like"/>
</dbReference>
<dbReference type="InterPro" id="IPR009057">
    <property type="entry name" value="Homeodomain-like_sf"/>
</dbReference>
<dbReference type="SUPFAM" id="SSF46689">
    <property type="entry name" value="Homeodomain-like"/>
    <property type="match status" value="1"/>
</dbReference>
<dbReference type="InterPro" id="IPR036397">
    <property type="entry name" value="RNaseH_sf"/>
</dbReference>
<evidence type="ECO:0000313" key="3">
    <source>
        <dbReference type="EMBL" id="KAL0151967.1"/>
    </source>
</evidence>
<evidence type="ECO:0000259" key="2">
    <source>
        <dbReference type="Pfam" id="PF13358"/>
    </source>
</evidence>
<gene>
    <name evidence="3" type="ORF">M9458_052685</name>
</gene>
<sequence>MTQREVAHAVGASQSVISKAWNRFRRFGSVSRKHGGGRQRVTTSNQDRYLTLHARRNRFMPAVSLQTDLQDATGVRVSTQTVRRRLHKVGLRARRPAVRVPLSRAHKLARLQWAREHRRWTLNQWGTVLFTDESWFCVNFLDRRRRVWCLPGERNLPQSVVQHDRIGGSSVMVWGGISIGARTELAIIENGSLTGQRYRDEILRPYAGAMWPDFVLMDDNADPHRARLVTEFLEEEDISRMEWPARSPDLNPIEHIWEQLQSRVQARQVPLGALVELRTALLEEWQAIPQQNIQNLISSMQRRCEAVISFRGGNTDY</sequence>
<dbReference type="InterPro" id="IPR038717">
    <property type="entry name" value="Tc1-like_DDE_dom"/>
</dbReference>
<comment type="caution">
    <text evidence="3">The sequence shown here is derived from an EMBL/GenBank/DDBJ whole genome shotgun (WGS) entry which is preliminary data.</text>
</comment>
<protein>
    <recommendedName>
        <fullName evidence="5">Transposase</fullName>
    </recommendedName>
</protein>
<dbReference type="Pfam" id="PF13358">
    <property type="entry name" value="DDE_3"/>
    <property type="match status" value="1"/>
</dbReference>
<reference evidence="3 4" key="1">
    <citation type="submission" date="2024-05" db="EMBL/GenBank/DDBJ databases">
        <title>Genome sequencing and assembly of Indian major carp, Cirrhinus mrigala (Hamilton, 1822).</title>
        <authorList>
            <person name="Mohindra V."/>
            <person name="Chowdhury L.M."/>
            <person name="Lal K."/>
            <person name="Jena J.K."/>
        </authorList>
    </citation>
    <scope>NUCLEOTIDE SEQUENCE [LARGE SCALE GENOMIC DNA]</scope>
    <source>
        <strain evidence="3">CM1030</strain>
        <tissue evidence="3">Blood</tissue>
    </source>
</reference>
<accession>A0ABD0MPF6</accession>
<feature type="domain" description="Transposase Tc1-like" evidence="1">
    <location>
        <begin position="47"/>
        <end position="118"/>
    </location>
</feature>
<evidence type="ECO:0000313" key="4">
    <source>
        <dbReference type="Proteomes" id="UP001529510"/>
    </source>
</evidence>
<evidence type="ECO:0008006" key="5">
    <source>
        <dbReference type="Google" id="ProtNLM"/>
    </source>
</evidence>
<organism evidence="3 4">
    <name type="scientific">Cirrhinus mrigala</name>
    <name type="common">Mrigala</name>
    <dbReference type="NCBI Taxonomy" id="683832"/>
    <lineage>
        <taxon>Eukaryota</taxon>
        <taxon>Metazoa</taxon>
        <taxon>Chordata</taxon>
        <taxon>Craniata</taxon>
        <taxon>Vertebrata</taxon>
        <taxon>Euteleostomi</taxon>
        <taxon>Actinopterygii</taxon>
        <taxon>Neopterygii</taxon>
        <taxon>Teleostei</taxon>
        <taxon>Ostariophysi</taxon>
        <taxon>Cypriniformes</taxon>
        <taxon>Cyprinidae</taxon>
        <taxon>Labeoninae</taxon>
        <taxon>Labeonini</taxon>
        <taxon>Cirrhinus</taxon>
    </lineage>
</organism>
<dbReference type="PANTHER" id="PTHR23022:SF135">
    <property type="entry name" value="SI:DKEY-77F5.3"/>
    <property type="match status" value="1"/>
</dbReference>
<dbReference type="InterPro" id="IPR002492">
    <property type="entry name" value="Transposase_Tc1-like"/>
</dbReference>
<evidence type="ECO:0000259" key="1">
    <source>
        <dbReference type="Pfam" id="PF01498"/>
    </source>
</evidence>
<dbReference type="Gene3D" id="3.30.420.10">
    <property type="entry name" value="Ribonuclease H-like superfamily/Ribonuclease H"/>
    <property type="match status" value="1"/>
</dbReference>
<dbReference type="EMBL" id="JAMKFB020000205">
    <property type="protein sequence ID" value="KAL0151967.1"/>
    <property type="molecule type" value="Genomic_DNA"/>
</dbReference>
<keyword evidence="4" id="KW-1185">Reference proteome</keyword>
<dbReference type="InterPro" id="IPR052338">
    <property type="entry name" value="Transposase_5"/>
</dbReference>
<dbReference type="PANTHER" id="PTHR23022">
    <property type="entry name" value="TRANSPOSABLE ELEMENT-RELATED"/>
    <property type="match status" value="1"/>
</dbReference>
<feature type="domain" description="Tc1-like transposase DDE" evidence="2">
    <location>
        <begin position="128"/>
        <end position="268"/>
    </location>
</feature>
<dbReference type="Pfam" id="PF01498">
    <property type="entry name" value="HTH_Tnp_Tc3_2"/>
    <property type="match status" value="1"/>
</dbReference>
<dbReference type="Proteomes" id="UP001529510">
    <property type="component" value="Unassembled WGS sequence"/>
</dbReference>
<dbReference type="AlphaFoldDB" id="A0ABD0MPF6"/>
<proteinExistence type="predicted"/>